<feature type="region of interest" description="Disordered" evidence="1">
    <location>
        <begin position="45"/>
        <end position="87"/>
    </location>
</feature>
<evidence type="ECO:0000313" key="2">
    <source>
        <dbReference type="EMBL" id="GKU92292.1"/>
    </source>
</evidence>
<dbReference type="AlphaFoldDB" id="A0AAV5I059"/>
<feature type="compositionally biased region" description="Basic and acidic residues" evidence="1">
    <location>
        <begin position="74"/>
        <end position="87"/>
    </location>
</feature>
<proteinExistence type="predicted"/>
<sequence length="87" mass="9511">MNELFSFIFLKMWNYKNGATQNTIYTYVFVRSLTSEGMRAKNMSTAKMTMGSSSSKNGGGGNGGSINGRISNDAVRHVSRSSDSKLK</sequence>
<accession>A0AAV5I059</accession>
<protein>
    <submittedName>
        <fullName evidence="2">Uncharacterized protein</fullName>
    </submittedName>
</protein>
<comment type="caution">
    <text evidence="2">The sequence shown here is derived from an EMBL/GenBank/DDBJ whole genome shotgun (WGS) entry which is preliminary data.</text>
</comment>
<evidence type="ECO:0000256" key="1">
    <source>
        <dbReference type="SAM" id="MobiDB-lite"/>
    </source>
</evidence>
<gene>
    <name evidence="2" type="ORF">SLEP1_g6040</name>
</gene>
<name>A0AAV5I059_9ROSI</name>
<dbReference type="Proteomes" id="UP001054252">
    <property type="component" value="Unassembled WGS sequence"/>
</dbReference>
<dbReference type="EMBL" id="BPVZ01000005">
    <property type="protein sequence ID" value="GKU92292.1"/>
    <property type="molecule type" value="Genomic_DNA"/>
</dbReference>
<reference evidence="2 3" key="1">
    <citation type="journal article" date="2021" name="Commun. Biol.">
        <title>The genome of Shorea leprosula (Dipterocarpaceae) highlights the ecological relevance of drought in aseasonal tropical rainforests.</title>
        <authorList>
            <person name="Ng K.K.S."/>
            <person name="Kobayashi M.J."/>
            <person name="Fawcett J.A."/>
            <person name="Hatakeyama M."/>
            <person name="Paape T."/>
            <person name="Ng C.H."/>
            <person name="Ang C.C."/>
            <person name="Tnah L.H."/>
            <person name="Lee C.T."/>
            <person name="Nishiyama T."/>
            <person name="Sese J."/>
            <person name="O'Brien M.J."/>
            <person name="Copetti D."/>
            <person name="Mohd Noor M.I."/>
            <person name="Ong R.C."/>
            <person name="Putra M."/>
            <person name="Sireger I.Z."/>
            <person name="Indrioko S."/>
            <person name="Kosugi Y."/>
            <person name="Izuno A."/>
            <person name="Isagi Y."/>
            <person name="Lee S.L."/>
            <person name="Shimizu K.K."/>
        </authorList>
    </citation>
    <scope>NUCLEOTIDE SEQUENCE [LARGE SCALE GENOMIC DNA]</scope>
    <source>
        <strain evidence="2">214</strain>
    </source>
</reference>
<keyword evidence="3" id="KW-1185">Reference proteome</keyword>
<feature type="compositionally biased region" description="Gly residues" evidence="1">
    <location>
        <begin position="57"/>
        <end position="66"/>
    </location>
</feature>
<evidence type="ECO:0000313" key="3">
    <source>
        <dbReference type="Proteomes" id="UP001054252"/>
    </source>
</evidence>
<organism evidence="2 3">
    <name type="scientific">Rubroshorea leprosula</name>
    <dbReference type="NCBI Taxonomy" id="152421"/>
    <lineage>
        <taxon>Eukaryota</taxon>
        <taxon>Viridiplantae</taxon>
        <taxon>Streptophyta</taxon>
        <taxon>Embryophyta</taxon>
        <taxon>Tracheophyta</taxon>
        <taxon>Spermatophyta</taxon>
        <taxon>Magnoliopsida</taxon>
        <taxon>eudicotyledons</taxon>
        <taxon>Gunneridae</taxon>
        <taxon>Pentapetalae</taxon>
        <taxon>rosids</taxon>
        <taxon>malvids</taxon>
        <taxon>Malvales</taxon>
        <taxon>Dipterocarpaceae</taxon>
        <taxon>Rubroshorea</taxon>
    </lineage>
</organism>